<dbReference type="EMBL" id="QUZK01000052">
    <property type="protein sequence ID" value="RFF29103.1"/>
    <property type="molecule type" value="Genomic_DNA"/>
</dbReference>
<evidence type="ECO:0000313" key="6">
    <source>
        <dbReference type="Proteomes" id="UP000260351"/>
    </source>
</evidence>
<organism evidence="5 6">
    <name type="scientific">Wenzhouxiangella sediminis</name>
    <dbReference type="NCBI Taxonomy" id="1792836"/>
    <lineage>
        <taxon>Bacteria</taxon>
        <taxon>Pseudomonadati</taxon>
        <taxon>Pseudomonadota</taxon>
        <taxon>Gammaproteobacteria</taxon>
        <taxon>Chromatiales</taxon>
        <taxon>Wenzhouxiangellaceae</taxon>
        <taxon>Wenzhouxiangella</taxon>
    </lineage>
</organism>
<dbReference type="GO" id="GO:0005829">
    <property type="term" value="C:cytosol"/>
    <property type="evidence" value="ECO:0007669"/>
    <property type="project" value="TreeGrafter"/>
</dbReference>
<evidence type="ECO:0000313" key="5">
    <source>
        <dbReference type="EMBL" id="RFF29103.1"/>
    </source>
</evidence>
<dbReference type="Pfam" id="PF00814">
    <property type="entry name" value="TsaD"/>
    <property type="match status" value="1"/>
</dbReference>
<dbReference type="Gene3D" id="3.30.420.40">
    <property type="match status" value="2"/>
</dbReference>
<keyword evidence="5" id="KW-0808">Transferase</keyword>
<comment type="similarity">
    <text evidence="1">Belongs to the KAE1 / TsaD family. TsaB subfamily.</text>
</comment>
<dbReference type="NCBIfam" id="TIGR03725">
    <property type="entry name" value="T6A_YeaZ"/>
    <property type="match status" value="1"/>
</dbReference>
<evidence type="ECO:0000256" key="1">
    <source>
        <dbReference type="ARBA" id="ARBA00010493"/>
    </source>
</evidence>
<dbReference type="PANTHER" id="PTHR11735:SF11">
    <property type="entry name" value="TRNA THREONYLCARBAMOYLADENOSINE BIOSYNTHESIS PROTEIN TSAB"/>
    <property type="match status" value="1"/>
</dbReference>
<protein>
    <recommendedName>
        <fullName evidence="2">tRNA threonylcarbamoyladenosine biosynthesis protein TsaB</fullName>
    </recommendedName>
    <alternativeName>
        <fullName evidence="3">t(6)A37 threonylcarbamoyladenosine biosynthesis protein TsaB</fullName>
    </alternativeName>
</protein>
<dbReference type="OrthoDB" id="9809995at2"/>
<feature type="domain" description="Gcp-like" evidence="4">
    <location>
        <begin position="28"/>
        <end position="154"/>
    </location>
</feature>
<evidence type="ECO:0000256" key="3">
    <source>
        <dbReference type="ARBA" id="ARBA00032446"/>
    </source>
</evidence>
<evidence type="ECO:0000259" key="4">
    <source>
        <dbReference type="Pfam" id="PF00814"/>
    </source>
</evidence>
<dbReference type="RefSeq" id="WP_116651909.1">
    <property type="nucleotide sequence ID" value="NZ_QUZK01000052.1"/>
</dbReference>
<accession>A0A3E1K4Y4</accession>
<sequence length="218" mass="23052">MNRLGLETATDFCSVALDVDGEVSLREELAPRRHAELLIPWIRELLAERGLGFGDLDALAVSRGPGGFTSLRIGLGVAQGIALAHGLPIHAVSTLAALARAADPEGRADHVLAVLDARMSEVYAGFFEGREGVHHPIGAEVVVPPAKLELPHDGPWLAAGSGLASYGDVLESVLTGKVSAKHPDIWPDARSVLALADTVDPVPAWELEPKYVRDDVTS</sequence>
<name>A0A3E1K4Y4_9GAMM</name>
<dbReference type="GO" id="GO:0002949">
    <property type="term" value="P:tRNA threonylcarbamoyladenosine modification"/>
    <property type="evidence" value="ECO:0007669"/>
    <property type="project" value="InterPro"/>
</dbReference>
<dbReference type="SUPFAM" id="SSF53067">
    <property type="entry name" value="Actin-like ATPase domain"/>
    <property type="match status" value="2"/>
</dbReference>
<reference evidence="5 6" key="1">
    <citation type="submission" date="2018-08" db="EMBL/GenBank/DDBJ databases">
        <title>Wenzhouxiangella salilacus sp. nov., a novel bacterium isolated from a saline lake in Xinjiang Province, China.</title>
        <authorList>
            <person name="Han S."/>
        </authorList>
    </citation>
    <scope>NUCLEOTIDE SEQUENCE [LARGE SCALE GENOMIC DNA]</scope>
    <source>
        <strain evidence="5 6">XDB06</strain>
    </source>
</reference>
<dbReference type="InterPro" id="IPR022496">
    <property type="entry name" value="T6A_TsaB"/>
</dbReference>
<dbReference type="InterPro" id="IPR043129">
    <property type="entry name" value="ATPase_NBD"/>
</dbReference>
<comment type="caution">
    <text evidence="5">The sequence shown here is derived from an EMBL/GenBank/DDBJ whole genome shotgun (WGS) entry which is preliminary data.</text>
</comment>
<dbReference type="PANTHER" id="PTHR11735">
    <property type="entry name" value="TRNA N6-ADENOSINE THREONYLCARBAMOYLTRANSFERASE"/>
    <property type="match status" value="1"/>
</dbReference>
<dbReference type="Proteomes" id="UP000260351">
    <property type="component" value="Unassembled WGS sequence"/>
</dbReference>
<gene>
    <name evidence="5" type="primary">tsaB</name>
    <name evidence="5" type="ORF">DZC52_14710</name>
</gene>
<proteinExistence type="inferred from homology"/>
<dbReference type="AlphaFoldDB" id="A0A3E1K4Y4"/>
<evidence type="ECO:0000256" key="2">
    <source>
        <dbReference type="ARBA" id="ARBA00019012"/>
    </source>
</evidence>
<dbReference type="InterPro" id="IPR000905">
    <property type="entry name" value="Gcp-like_dom"/>
</dbReference>
<keyword evidence="6" id="KW-1185">Reference proteome</keyword>
<dbReference type="CDD" id="cd24032">
    <property type="entry name" value="ASKHA_NBD_TsaB"/>
    <property type="match status" value="1"/>
</dbReference>
<dbReference type="GO" id="GO:0016740">
    <property type="term" value="F:transferase activity"/>
    <property type="evidence" value="ECO:0007669"/>
    <property type="project" value="UniProtKB-KW"/>
</dbReference>